<organism evidence="1 2">
    <name type="scientific">Frankia canadensis</name>
    <dbReference type="NCBI Taxonomy" id="1836972"/>
    <lineage>
        <taxon>Bacteria</taxon>
        <taxon>Bacillati</taxon>
        <taxon>Actinomycetota</taxon>
        <taxon>Actinomycetes</taxon>
        <taxon>Frankiales</taxon>
        <taxon>Frankiaceae</taxon>
        <taxon>Frankia</taxon>
    </lineage>
</organism>
<accession>A0A2I2KN34</accession>
<protein>
    <submittedName>
        <fullName evidence="1">Uncharacterized protein</fullName>
    </submittedName>
</protein>
<keyword evidence="2" id="KW-1185">Reference proteome</keyword>
<evidence type="ECO:0000313" key="2">
    <source>
        <dbReference type="Proteomes" id="UP000234331"/>
    </source>
</evidence>
<dbReference type="RefSeq" id="WP_133150604.1">
    <property type="nucleotide sequence ID" value="NZ_FZMO01000079.1"/>
</dbReference>
<name>A0A2I2KN34_9ACTN</name>
<proteinExistence type="predicted"/>
<gene>
    <name evidence="1" type="ORF">FRACA_170041</name>
</gene>
<dbReference type="AlphaFoldDB" id="A0A2I2KN34"/>
<sequence>MSAVAVPAVAILLADLAPDSPGQAHATRMLSRVATVDEWPRRMATVTLPYAEVLVDALDAYDPALAAAAIRSIVAHVRAGRARWHELDPATGTLPLTGQPT</sequence>
<dbReference type="Proteomes" id="UP000234331">
    <property type="component" value="Unassembled WGS sequence"/>
</dbReference>
<reference evidence="1 2" key="1">
    <citation type="submission" date="2017-06" db="EMBL/GenBank/DDBJ databases">
        <authorList>
            <person name="Kim H.J."/>
            <person name="Triplett B.A."/>
        </authorList>
    </citation>
    <scope>NUCLEOTIDE SEQUENCE [LARGE SCALE GENOMIC DNA]</scope>
    <source>
        <strain evidence="1">FRACA_ARgP5</strain>
    </source>
</reference>
<dbReference type="EMBL" id="FZMO01000079">
    <property type="protein sequence ID" value="SNQ47081.1"/>
    <property type="molecule type" value="Genomic_DNA"/>
</dbReference>
<evidence type="ECO:0000313" key="1">
    <source>
        <dbReference type="EMBL" id="SNQ47081.1"/>
    </source>
</evidence>